<accession>A0A7S3XX72</accession>
<organism evidence="1">
    <name type="scientific">Heterosigma akashiwo</name>
    <name type="common">Chromophytic alga</name>
    <name type="synonym">Heterosigma carterae</name>
    <dbReference type="NCBI Taxonomy" id="2829"/>
    <lineage>
        <taxon>Eukaryota</taxon>
        <taxon>Sar</taxon>
        <taxon>Stramenopiles</taxon>
        <taxon>Ochrophyta</taxon>
        <taxon>Raphidophyceae</taxon>
        <taxon>Chattonellales</taxon>
        <taxon>Chattonellaceae</taxon>
        <taxon>Heterosigma</taxon>
    </lineage>
</organism>
<sequence length="337" mass="38029">MEVDEAGHTLNVLPFVFSKFEGLISKHSRITKYCDEDCGCGYIQGHYQVASLKDSISPRILHVSAVQFASTVHFYGYLEENMKEENDSGSKHEIQTYSFPVRSAAELMYRAEEGNLHKTQKAFVSEFLSKLLPDCYMPEGPSLTFLSFLDNILEYHASPSICAFIASTGKPFKKHVDTNAKLWQRLFKKEFNGQSLAHPSRRRFMEACRRRGQLRRQAREQRTRYCLEMALHWNQPRPGLQRVWVPRVLNPRVPGVWVPPGIFGPSFGSGVEDLLLSPRTRAQVVLGVDQEGMGEGPPLPSAFGFGGVRLPEANRGFGDGEAFGPLAGWYHGHHQML</sequence>
<evidence type="ECO:0000313" key="1">
    <source>
        <dbReference type="EMBL" id="CAE0634835.1"/>
    </source>
</evidence>
<reference evidence="1" key="1">
    <citation type="submission" date="2021-01" db="EMBL/GenBank/DDBJ databases">
        <authorList>
            <person name="Corre E."/>
            <person name="Pelletier E."/>
            <person name="Niang G."/>
            <person name="Scheremetjew M."/>
            <person name="Finn R."/>
            <person name="Kale V."/>
            <person name="Holt S."/>
            <person name="Cochrane G."/>
            <person name="Meng A."/>
            <person name="Brown T."/>
            <person name="Cohen L."/>
        </authorList>
    </citation>
    <scope>NUCLEOTIDE SEQUENCE</scope>
    <source>
        <strain evidence="1">CCMP3107</strain>
    </source>
</reference>
<gene>
    <name evidence="1" type="ORF">HAKA00212_LOCUS13575</name>
</gene>
<dbReference type="AlphaFoldDB" id="A0A7S3XX72"/>
<name>A0A7S3XX72_HETAK</name>
<dbReference type="EMBL" id="HBIU01029414">
    <property type="protein sequence ID" value="CAE0634835.1"/>
    <property type="molecule type" value="Transcribed_RNA"/>
</dbReference>
<proteinExistence type="predicted"/>
<protein>
    <submittedName>
        <fullName evidence="1">Uncharacterized protein</fullName>
    </submittedName>
</protein>